<dbReference type="OrthoDB" id="5988424at2759"/>
<organism evidence="1">
    <name type="scientific">Capitella teleta</name>
    <name type="common">Polychaete worm</name>
    <dbReference type="NCBI Taxonomy" id="283909"/>
    <lineage>
        <taxon>Eukaryota</taxon>
        <taxon>Metazoa</taxon>
        <taxon>Spiralia</taxon>
        <taxon>Lophotrochozoa</taxon>
        <taxon>Annelida</taxon>
        <taxon>Polychaeta</taxon>
        <taxon>Sedentaria</taxon>
        <taxon>Scolecida</taxon>
        <taxon>Capitellidae</taxon>
        <taxon>Capitella</taxon>
    </lineage>
</organism>
<reference evidence="3" key="1">
    <citation type="submission" date="2012-12" db="EMBL/GenBank/DDBJ databases">
        <authorList>
            <person name="Hellsten U."/>
            <person name="Grimwood J."/>
            <person name="Chapman J.A."/>
            <person name="Shapiro H."/>
            <person name="Aerts A."/>
            <person name="Otillar R.P."/>
            <person name="Terry A.Y."/>
            <person name="Boore J.L."/>
            <person name="Simakov O."/>
            <person name="Marletaz F."/>
            <person name="Cho S.-J."/>
            <person name="Edsinger-Gonzales E."/>
            <person name="Havlak P."/>
            <person name="Kuo D.-H."/>
            <person name="Larsson T."/>
            <person name="Lv J."/>
            <person name="Arendt D."/>
            <person name="Savage R."/>
            <person name="Osoegawa K."/>
            <person name="de Jong P."/>
            <person name="Lindberg D.R."/>
            <person name="Seaver E.C."/>
            <person name="Weisblat D.A."/>
            <person name="Putnam N.H."/>
            <person name="Grigoriev I.V."/>
            <person name="Rokhsar D.S."/>
        </authorList>
    </citation>
    <scope>NUCLEOTIDE SEQUENCE</scope>
    <source>
        <strain evidence="3">I ESC-2004</strain>
    </source>
</reference>
<dbReference type="EMBL" id="AMQN01022268">
    <property type="status" value="NOT_ANNOTATED_CDS"/>
    <property type="molecule type" value="Genomic_DNA"/>
</dbReference>
<dbReference type="AlphaFoldDB" id="R7UMM8"/>
<evidence type="ECO:0008006" key="4">
    <source>
        <dbReference type="Google" id="ProtNLM"/>
    </source>
</evidence>
<dbReference type="Gene3D" id="3.30.420.10">
    <property type="entry name" value="Ribonuclease H-like superfamily/Ribonuclease H"/>
    <property type="match status" value="1"/>
</dbReference>
<dbReference type="HOGENOM" id="CLU_2783154_0_0_1"/>
<proteinExistence type="predicted"/>
<dbReference type="SUPFAM" id="SSF53098">
    <property type="entry name" value="Ribonuclease H-like"/>
    <property type="match status" value="1"/>
</dbReference>
<dbReference type="Proteomes" id="UP000014760">
    <property type="component" value="Unassembled WGS sequence"/>
</dbReference>
<reference evidence="1 3" key="2">
    <citation type="journal article" date="2013" name="Nature">
        <title>Insights into bilaterian evolution from three spiralian genomes.</title>
        <authorList>
            <person name="Simakov O."/>
            <person name="Marletaz F."/>
            <person name="Cho S.J."/>
            <person name="Edsinger-Gonzales E."/>
            <person name="Havlak P."/>
            <person name="Hellsten U."/>
            <person name="Kuo D.H."/>
            <person name="Larsson T."/>
            <person name="Lv J."/>
            <person name="Arendt D."/>
            <person name="Savage R."/>
            <person name="Osoegawa K."/>
            <person name="de Jong P."/>
            <person name="Grimwood J."/>
            <person name="Chapman J.A."/>
            <person name="Shapiro H."/>
            <person name="Aerts A."/>
            <person name="Otillar R.P."/>
            <person name="Terry A.Y."/>
            <person name="Boore J.L."/>
            <person name="Grigoriev I.V."/>
            <person name="Lindberg D.R."/>
            <person name="Seaver E.C."/>
            <person name="Weisblat D.A."/>
            <person name="Putnam N.H."/>
            <person name="Rokhsar D.S."/>
        </authorList>
    </citation>
    <scope>NUCLEOTIDE SEQUENCE</scope>
    <source>
        <strain evidence="1 3">I ESC-2004</strain>
    </source>
</reference>
<accession>R7UMM8</accession>
<keyword evidence="3" id="KW-1185">Reference proteome</keyword>
<evidence type="ECO:0000313" key="1">
    <source>
        <dbReference type="EMBL" id="ELU07475.1"/>
    </source>
</evidence>
<reference evidence="2" key="3">
    <citation type="submission" date="2015-06" db="UniProtKB">
        <authorList>
            <consortium name="EnsemblMetazoa"/>
        </authorList>
    </citation>
    <scope>IDENTIFICATION</scope>
</reference>
<dbReference type="STRING" id="283909.R7UMM8"/>
<dbReference type="InterPro" id="IPR012337">
    <property type="entry name" value="RNaseH-like_sf"/>
</dbReference>
<protein>
    <recommendedName>
        <fullName evidence="4">Integrase catalytic domain-containing protein</fullName>
    </recommendedName>
</protein>
<name>R7UMM8_CAPTE</name>
<sequence length="69" mass="8143">PWHEISADFWGQTLGEKYVLVIIDNYSQFLVVQILNTINSDTVIPVFDKVYSMFGIPKVNKQWTYIYKQ</sequence>
<dbReference type="EMBL" id="KB299869">
    <property type="protein sequence ID" value="ELU07475.1"/>
    <property type="molecule type" value="Genomic_DNA"/>
</dbReference>
<evidence type="ECO:0000313" key="2">
    <source>
        <dbReference type="EnsemblMetazoa" id="CapteP146307"/>
    </source>
</evidence>
<gene>
    <name evidence="1" type="ORF">CAPTEDRAFT_146307</name>
</gene>
<dbReference type="GO" id="GO:0003676">
    <property type="term" value="F:nucleic acid binding"/>
    <property type="evidence" value="ECO:0007669"/>
    <property type="project" value="InterPro"/>
</dbReference>
<dbReference type="EnsemblMetazoa" id="CapteT146307">
    <property type="protein sequence ID" value="CapteP146307"/>
    <property type="gene ID" value="CapteG146307"/>
</dbReference>
<evidence type="ECO:0000313" key="3">
    <source>
        <dbReference type="Proteomes" id="UP000014760"/>
    </source>
</evidence>
<dbReference type="InterPro" id="IPR036397">
    <property type="entry name" value="RNaseH_sf"/>
</dbReference>
<feature type="non-terminal residue" evidence="1">
    <location>
        <position position="1"/>
    </location>
</feature>